<comment type="caution">
    <text evidence="2">The sequence shown here is derived from an EMBL/GenBank/DDBJ whole genome shotgun (WGS) entry which is preliminary data.</text>
</comment>
<dbReference type="EMBL" id="CAJOBB010000576">
    <property type="protein sequence ID" value="CAF3709150.1"/>
    <property type="molecule type" value="Genomic_DNA"/>
</dbReference>
<feature type="domain" description="Methyltransferase FkbM" evidence="1">
    <location>
        <begin position="140"/>
        <end position="286"/>
    </location>
</feature>
<proteinExistence type="predicted"/>
<dbReference type="Pfam" id="PF05050">
    <property type="entry name" value="Methyltransf_21"/>
    <property type="match status" value="2"/>
</dbReference>
<accession>A0A818V8W8</accession>
<sequence>MIQFNSKNTSSTFIQLSKQFSKVRSNKCILPECTPEQKRKQGYLFSSYIPQWSGCYDDSYLLVFDNYDTSTYTLIDVGSNKAYAVATWFAFFLPELSINQASLYTYLSSTGKLSYTCGSCDDCKDKPLPRKNTKQKVTVNVHAFEPQPDTVVVLNGVKKWMNISDRSRSTLNIYGMAVSNYDGKVLFKKCNPGNEVCSLDVSKTTNDGKVEIGVVTLDHFADQHNLSRIDVLKIDTEGYEPFVFQGAKRLLEEHRIRLFIFEHLKTGAWLNTTLKFEVSKLTKLGYICYIIGKTGMILVTNCWSDKFDVQHNNLLCVSSRDGALLNSIDRMRLNGTVSDPYPVFLCSIGCALPIYFPPLVRSNKCILPECTPEQKQKQGYLFSLYVPQWSGCYDDYYLLAFDNYDTSTYTLIDVGSNKAYAVATWFAFFLPELNITQANLDKYLQSTGRLSHTCGSCDDCEDEPLTRNNTKQKVTVNVHAFEPQPDTVVVLNGVKKWMNISERSKSTFSIHGMAVSNYDGKVLFKKCNPGNEVCSLDVSKTTNDGKVEIGVVTLDHFADEHNLPRIDVLKIDTEGYEPFVFQGAKRLLEEHRIRLFIFEQLETGAWLNTTLLIEVSKLTKLGYVCYIIGKTGMILVTNCWSDKFDVQLNNLLCVSSKDGALLNSIDQMRLIGTVSGILDPYPMFLSSILRALPIYYSAL</sequence>
<dbReference type="InterPro" id="IPR052514">
    <property type="entry name" value="SAM-dependent_MTase"/>
</dbReference>
<evidence type="ECO:0000313" key="3">
    <source>
        <dbReference type="Proteomes" id="UP000663868"/>
    </source>
</evidence>
<dbReference type="SUPFAM" id="SSF53335">
    <property type="entry name" value="S-adenosyl-L-methionine-dependent methyltransferases"/>
    <property type="match status" value="2"/>
</dbReference>
<organism evidence="2 3">
    <name type="scientific">Adineta steineri</name>
    <dbReference type="NCBI Taxonomy" id="433720"/>
    <lineage>
        <taxon>Eukaryota</taxon>
        <taxon>Metazoa</taxon>
        <taxon>Spiralia</taxon>
        <taxon>Gnathifera</taxon>
        <taxon>Rotifera</taxon>
        <taxon>Eurotatoria</taxon>
        <taxon>Bdelloidea</taxon>
        <taxon>Adinetida</taxon>
        <taxon>Adinetidae</taxon>
        <taxon>Adineta</taxon>
    </lineage>
</organism>
<evidence type="ECO:0000259" key="1">
    <source>
        <dbReference type="Pfam" id="PF05050"/>
    </source>
</evidence>
<reference evidence="2" key="1">
    <citation type="submission" date="2021-02" db="EMBL/GenBank/DDBJ databases">
        <authorList>
            <person name="Nowell W R."/>
        </authorList>
    </citation>
    <scope>NUCLEOTIDE SEQUENCE</scope>
</reference>
<dbReference type="InterPro" id="IPR029063">
    <property type="entry name" value="SAM-dependent_MTases_sf"/>
</dbReference>
<dbReference type="Gene3D" id="3.40.50.150">
    <property type="entry name" value="Vaccinia Virus protein VP39"/>
    <property type="match status" value="2"/>
</dbReference>
<dbReference type="PANTHER" id="PTHR34203:SF15">
    <property type="entry name" value="SLL1173 PROTEIN"/>
    <property type="match status" value="1"/>
</dbReference>
<dbReference type="NCBIfam" id="TIGR01444">
    <property type="entry name" value="fkbM_fam"/>
    <property type="match status" value="2"/>
</dbReference>
<dbReference type="Proteomes" id="UP000663868">
    <property type="component" value="Unassembled WGS sequence"/>
</dbReference>
<dbReference type="AlphaFoldDB" id="A0A818V8W8"/>
<gene>
    <name evidence="2" type="ORF">KXQ929_LOCUS11606</name>
</gene>
<evidence type="ECO:0000313" key="2">
    <source>
        <dbReference type="EMBL" id="CAF3709150.1"/>
    </source>
</evidence>
<name>A0A818V8W8_9BILA</name>
<dbReference type="PANTHER" id="PTHR34203">
    <property type="entry name" value="METHYLTRANSFERASE, FKBM FAMILY PROTEIN"/>
    <property type="match status" value="1"/>
</dbReference>
<feature type="domain" description="Methyltransferase FkbM" evidence="1">
    <location>
        <begin position="476"/>
        <end position="603"/>
    </location>
</feature>
<protein>
    <recommendedName>
        <fullName evidence="1">Methyltransferase FkbM domain-containing protein</fullName>
    </recommendedName>
</protein>
<dbReference type="InterPro" id="IPR006342">
    <property type="entry name" value="FkbM_mtfrase"/>
</dbReference>